<reference evidence="1" key="1">
    <citation type="journal article" date="2020" name="New Phytol.">
        <title>Comparative genomics reveals dynamic genome evolution in host specialist ectomycorrhizal fungi.</title>
        <authorList>
            <person name="Lofgren L.A."/>
            <person name="Nguyen N.H."/>
            <person name="Vilgalys R."/>
            <person name="Ruytinx J."/>
            <person name="Liao H.L."/>
            <person name="Branco S."/>
            <person name="Kuo A."/>
            <person name="LaButti K."/>
            <person name="Lipzen A."/>
            <person name="Andreopoulos W."/>
            <person name="Pangilinan J."/>
            <person name="Riley R."/>
            <person name="Hundley H."/>
            <person name="Na H."/>
            <person name="Barry K."/>
            <person name="Grigoriev I.V."/>
            <person name="Stajich J.E."/>
            <person name="Kennedy P.G."/>
        </authorList>
    </citation>
    <scope>NUCLEOTIDE SEQUENCE</scope>
    <source>
        <strain evidence="1">MN1</strain>
    </source>
</reference>
<feature type="non-terminal residue" evidence="1">
    <location>
        <position position="1"/>
    </location>
</feature>
<proteinExistence type="predicted"/>
<protein>
    <submittedName>
        <fullName evidence="1">Uncharacterized protein</fullName>
    </submittedName>
</protein>
<dbReference type="EMBL" id="JABBWG010000025">
    <property type="protein sequence ID" value="KAG1812855.1"/>
    <property type="molecule type" value="Genomic_DNA"/>
</dbReference>
<sequence>LSDKTSYKLYGNWTGVIPTLIEPLLTYLARTFGQPLEKLHPIISACVTSSCTQKHTTIICLFFDHVCIQASCH</sequence>
<evidence type="ECO:0000313" key="2">
    <source>
        <dbReference type="Proteomes" id="UP000807769"/>
    </source>
</evidence>
<dbReference type="Proteomes" id="UP000807769">
    <property type="component" value="Unassembled WGS sequence"/>
</dbReference>
<dbReference type="AlphaFoldDB" id="A0A9P7E6M9"/>
<comment type="caution">
    <text evidence="1">The sequence shown here is derived from an EMBL/GenBank/DDBJ whole genome shotgun (WGS) entry which is preliminary data.</text>
</comment>
<gene>
    <name evidence="1" type="ORF">BJ212DRAFT_1276019</name>
</gene>
<evidence type="ECO:0000313" key="1">
    <source>
        <dbReference type="EMBL" id="KAG1812855.1"/>
    </source>
</evidence>
<accession>A0A9P7E6M9</accession>
<dbReference type="OrthoDB" id="2691413at2759"/>
<dbReference type="RefSeq" id="XP_041190878.1">
    <property type="nucleotide sequence ID" value="XM_041331255.1"/>
</dbReference>
<dbReference type="GeneID" id="64625272"/>
<organism evidence="1 2">
    <name type="scientific">Suillus subaureus</name>
    <dbReference type="NCBI Taxonomy" id="48587"/>
    <lineage>
        <taxon>Eukaryota</taxon>
        <taxon>Fungi</taxon>
        <taxon>Dikarya</taxon>
        <taxon>Basidiomycota</taxon>
        <taxon>Agaricomycotina</taxon>
        <taxon>Agaricomycetes</taxon>
        <taxon>Agaricomycetidae</taxon>
        <taxon>Boletales</taxon>
        <taxon>Suillineae</taxon>
        <taxon>Suillaceae</taxon>
        <taxon>Suillus</taxon>
    </lineage>
</organism>
<name>A0A9P7E6M9_9AGAM</name>
<keyword evidence="2" id="KW-1185">Reference proteome</keyword>